<protein>
    <recommendedName>
        <fullName evidence="3">Coenzyme Q-binding protein COQ10 START domain-containing protein</fullName>
    </recommendedName>
</protein>
<dbReference type="CDD" id="cd07822">
    <property type="entry name" value="SRPBCC_4"/>
    <property type="match status" value="1"/>
</dbReference>
<evidence type="ECO:0000313" key="2">
    <source>
        <dbReference type="Proteomes" id="UP000298327"/>
    </source>
</evidence>
<organism evidence="1 2">
    <name type="scientific">Dentipellis fragilis</name>
    <dbReference type="NCBI Taxonomy" id="205917"/>
    <lineage>
        <taxon>Eukaryota</taxon>
        <taxon>Fungi</taxon>
        <taxon>Dikarya</taxon>
        <taxon>Basidiomycota</taxon>
        <taxon>Agaricomycotina</taxon>
        <taxon>Agaricomycetes</taxon>
        <taxon>Russulales</taxon>
        <taxon>Hericiaceae</taxon>
        <taxon>Dentipellis</taxon>
    </lineage>
</organism>
<dbReference type="Gene3D" id="3.30.530.20">
    <property type="match status" value="1"/>
</dbReference>
<sequence length="180" mass="20254">MSAAALSSNLPPLVSEGVVAISDSIDIDAPRERVWEILLDFPAYGEWNPFIRSQTIVDASKCPLADQTVLEGQWLYMGTVHIPPTMDDTVSSSSTMELITHVDHDAYRVAWVYKSLPRWLLNAERWQTLSEVNGKTRYETREVFGGPVAYILKFFMQQGLRDAFRAMAEALKARAEEGQS</sequence>
<dbReference type="PANTHER" id="PTHR36166:SF1">
    <property type="entry name" value="SRPBCC DOMAIN-CONTAINING PROTEIN"/>
    <property type="match status" value="1"/>
</dbReference>
<dbReference type="SUPFAM" id="SSF55961">
    <property type="entry name" value="Bet v1-like"/>
    <property type="match status" value="1"/>
</dbReference>
<dbReference type="AlphaFoldDB" id="A0A4Y9XQZ6"/>
<evidence type="ECO:0000313" key="1">
    <source>
        <dbReference type="EMBL" id="TFY52198.1"/>
    </source>
</evidence>
<keyword evidence="2" id="KW-1185">Reference proteome</keyword>
<dbReference type="OrthoDB" id="509124at2759"/>
<dbReference type="Proteomes" id="UP000298327">
    <property type="component" value="Unassembled WGS sequence"/>
</dbReference>
<dbReference type="PANTHER" id="PTHR36166">
    <property type="entry name" value="CHROMOSOME 9, WHOLE GENOME SHOTGUN SEQUENCE"/>
    <property type="match status" value="1"/>
</dbReference>
<evidence type="ECO:0008006" key="3">
    <source>
        <dbReference type="Google" id="ProtNLM"/>
    </source>
</evidence>
<accession>A0A4Y9XQZ6</accession>
<dbReference type="InterPro" id="IPR019587">
    <property type="entry name" value="Polyketide_cyclase/dehydratase"/>
</dbReference>
<gene>
    <name evidence="1" type="ORF">EVG20_g10659</name>
</gene>
<name>A0A4Y9XQZ6_9AGAM</name>
<reference evidence="1 2" key="1">
    <citation type="submission" date="2019-02" db="EMBL/GenBank/DDBJ databases">
        <title>Genome sequencing of the rare red list fungi Dentipellis fragilis.</title>
        <authorList>
            <person name="Buettner E."/>
            <person name="Kellner H."/>
        </authorList>
    </citation>
    <scope>NUCLEOTIDE SEQUENCE [LARGE SCALE GENOMIC DNA]</scope>
    <source>
        <strain evidence="1 2">DSM 105465</strain>
    </source>
</reference>
<dbReference type="InterPro" id="IPR023393">
    <property type="entry name" value="START-like_dom_sf"/>
</dbReference>
<comment type="caution">
    <text evidence="1">The sequence shown here is derived from an EMBL/GenBank/DDBJ whole genome shotgun (WGS) entry which is preliminary data.</text>
</comment>
<dbReference type="Pfam" id="PF10604">
    <property type="entry name" value="Polyketide_cyc2"/>
    <property type="match status" value="1"/>
</dbReference>
<proteinExistence type="predicted"/>
<dbReference type="EMBL" id="SEOQ01001353">
    <property type="protein sequence ID" value="TFY52198.1"/>
    <property type="molecule type" value="Genomic_DNA"/>
</dbReference>